<comment type="caution">
    <text evidence="10">The sequence shown here is derived from an EMBL/GenBank/DDBJ whole genome shotgun (WGS) entry which is preliminary data.</text>
</comment>
<evidence type="ECO:0008006" key="12">
    <source>
        <dbReference type="Google" id="ProtNLM"/>
    </source>
</evidence>
<dbReference type="Gene3D" id="3.10.450.50">
    <property type="match status" value="2"/>
</dbReference>
<evidence type="ECO:0000256" key="2">
    <source>
        <dbReference type="ARBA" id="ARBA00009285"/>
    </source>
</evidence>
<feature type="domain" description="NTF2" evidence="8">
    <location>
        <begin position="321"/>
        <end position="467"/>
    </location>
</feature>
<dbReference type="OrthoDB" id="25872at2759"/>
<dbReference type="GO" id="GO:0005634">
    <property type="term" value="C:nucleus"/>
    <property type="evidence" value="ECO:0007669"/>
    <property type="project" value="UniProtKB-SubCell"/>
</dbReference>
<dbReference type="AlphaFoldDB" id="A0A232F5J5"/>
<dbReference type="SUPFAM" id="SSF52058">
    <property type="entry name" value="L domain-like"/>
    <property type="match status" value="2"/>
</dbReference>
<dbReference type="Gene3D" id="1.10.8.10">
    <property type="entry name" value="DNA helicase RuvA subunit, C-terminal domain"/>
    <property type="match status" value="1"/>
</dbReference>
<dbReference type="Pfam" id="PF03943">
    <property type="entry name" value="TAP_C"/>
    <property type="match status" value="1"/>
</dbReference>
<dbReference type="Gene3D" id="3.80.10.10">
    <property type="entry name" value="Ribonuclease Inhibitor"/>
    <property type="match status" value="2"/>
</dbReference>
<dbReference type="GO" id="GO:0003723">
    <property type="term" value="F:RNA binding"/>
    <property type="evidence" value="ECO:0007669"/>
    <property type="project" value="TreeGrafter"/>
</dbReference>
<keyword evidence="4" id="KW-0433">Leucine-rich repeat</keyword>
<dbReference type="SUPFAM" id="SSF54427">
    <property type="entry name" value="NTF2-like"/>
    <property type="match status" value="2"/>
</dbReference>
<keyword evidence="3" id="KW-0813">Transport</keyword>
<evidence type="ECO:0000256" key="5">
    <source>
        <dbReference type="ARBA" id="ARBA00022737"/>
    </source>
</evidence>
<evidence type="ECO:0000259" key="8">
    <source>
        <dbReference type="PROSITE" id="PS50177"/>
    </source>
</evidence>
<keyword evidence="5" id="KW-0677">Repeat</keyword>
<dbReference type="SMART" id="SM00804">
    <property type="entry name" value="TAP_C"/>
    <property type="match status" value="1"/>
</dbReference>
<dbReference type="PANTHER" id="PTHR10662:SF22">
    <property type="entry name" value="NUCLEAR RNA EXPORT FACTOR 1"/>
    <property type="match status" value="1"/>
</dbReference>
<dbReference type="InterPro" id="IPR057125">
    <property type="entry name" value="NXF1/2/3/5-like_LRR"/>
</dbReference>
<sequence>MYRHNLVNVIQNQSNQMSIGLLDTRHNIQTAPAVLTPVVLDSSAAIKLSMGSTMFHERSLMSRNDIWHKIVILRGANFDKEVVLKSILKSIQPADLIPVKYQVIGENSCFIARNCDRALDQLCKTSLIVQCFDGSPLILSITLGFASIHDLKINIQPLLLTLLKKRYNAEKKTLILDNFHKDEDIYSTVYCPLSQCKTMTHVLKLAKNALGPFEYLSLQNNELHILTMLEANSLKSVKYLDLRHNDIMRVQLLEPLKALNITELLLDGNPMCENYANPLHYVEAVKQYCPKIVKLDGVQVNTGGLPLIFKSFIKNWSKSELVEQFVQHFFTAYDHKDRNVLRGLYHDDAWYSTTVGTPTSPTSKKFLEPFGSENRNLLIFGKNSQQLLHHGQDEILKVLKKLPASQHIQKSFCCDLMYHSKEALTISVEGLFKLINATNQLFSFNRTFILVAEEDNEYKIVNDQYHVYLPVHGIENINYNVENESPPKFEPSCYSPNEKENLILIFQESSQMKHEHCESTSTTNTTKKFLNPVRLSYKDPSVDKSVENAANVINAWHKFILYNVAKEDKNLILDAIIEICAPGLFIPVKYQMETDTKATFLSMCRSNVISRFVNQKMQLKLKNGKIVCYDIVLSYLTFKEFNLNVLQIISNVIKARFSKESIRKTLNLQNFSTDKLLGSVYCPLHIPVVFDNILRLSKTVIAPINNRDAKLPIRDLILRNNNLESLVFTEKVFSFVFSKIDLRNNKLYDVTLLKPFSEYKITELWLDGNPLCSNYSSAKDYVTAVKCYFPHLQLLDGEIIGIEDKQVPIYHKHFVQDKIKINLVKQFLEHFFTCYDQEDRLVFNGLYDAGALFSMTIGPIIDNSQKQIIKSFATNRNLLKFVDYAKCTEFLLYGPEKIITALRREPATLHKMKFLDIDLLYSTSNSFAVFVQGPFVYRKTNVPPMWFTRTLIVVAKEDNEFCIINDQYHIDNCPPSLNNVDLSELKIVTQHSVPQFNPISFSGAEKYQLLRLLQELTTMNDKYSEKYLIEASWDIRQAIKTFMQQYLSNKVPSEAFK</sequence>
<dbReference type="Proteomes" id="UP000215335">
    <property type="component" value="Unassembled WGS sequence"/>
</dbReference>
<comment type="subcellular location">
    <subcellularLocation>
        <location evidence="1">Nucleus</location>
    </subcellularLocation>
</comment>
<dbReference type="SUPFAM" id="SSF54928">
    <property type="entry name" value="RNA-binding domain, RBD"/>
    <property type="match status" value="1"/>
</dbReference>
<dbReference type="EMBL" id="NNAY01000881">
    <property type="protein sequence ID" value="OXU26084.1"/>
    <property type="molecule type" value="Genomic_DNA"/>
</dbReference>
<keyword evidence="7" id="KW-0539">Nucleus</keyword>
<dbReference type="InterPro" id="IPR030217">
    <property type="entry name" value="NXF_fam"/>
</dbReference>
<evidence type="ECO:0000313" key="10">
    <source>
        <dbReference type="EMBL" id="OXU26084.1"/>
    </source>
</evidence>
<evidence type="ECO:0000256" key="3">
    <source>
        <dbReference type="ARBA" id="ARBA00022448"/>
    </source>
</evidence>
<dbReference type="PROSITE" id="PS50177">
    <property type="entry name" value="NTF2_DOMAIN"/>
    <property type="match status" value="2"/>
</dbReference>
<evidence type="ECO:0000256" key="6">
    <source>
        <dbReference type="ARBA" id="ARBA00022816"/>
    </source>
</evidence>
<dbReference type="Pfam" id="PF24048">
    <property type="entry name" value="LRR_NXF1-5"/>
    <property type="match status" value="2"/>
</dbReference>
<dbReference type="Pfam" id="PF22602">
    <property type="entry name" value="NXF_NTF2"/>
    <property type="match status" value="2"/>
</dbReference>
<evidence type="ECO:0000259" key="9">
    <source>
        <dbReference type="PROSITE" id="PS51281"/>
    </source>
</evidence>
<evidence type="ECO:0000313" key="11">
    <source>
        <dbReference type="Proteomes" id="UP000215335"/>
    </source>
</evidence>
<proteinExistence type="inferred from homology"/>
<dbReference type="GO" id="GO:0016973">
    <property type="term" value="P:poly(A)+ mRNA export from nucleus"/>
    <property type="evidence" value="ECO:0007669"/>
    <property type="project" value="TreeGrafter"/>
</dbReference>
<organism evidence="10 11">
    <name type="scientific">Trichomalopsis sarcophagae</name>
    <dbReference type="NCBI Taxonomy" id="543379"/>
    <lineage>
        <taxon>Eukaryota</taxon>
        <taxon>Metazoa</taxon>
        <taxon>Ecdysozoa</taxon>
        <taxon>Arthropoda</taxon>
        <taxon>Hexapoda</taxon>
        <taxon>Insecta</taxon>
        <taxon>Pterygota</taxon>
        <taxon>Neoptera</taxon>
        <taxon>Endopterygota</taxon>
        <taxon>Hymenoptera</taxon>
        <taxon>Apocrita</taxon>
        <taxon>Proctotrupomorpha</taxon>
        <taxon>Chalcidoidea</taxon>
        <taxon>Pteromalidae</taxon>
        <taxon>Pteromalinae</taxon>
        <taxon>Trichomalopsis</taxon>
    </lineage>
</organism>
<dbReference type="PROSITE" id="PS51450">
    <property type="entry name" value="LRR"/>
    <property type="match status" value="1"/>
</dbReference>
<feature type="domain" description="TAP-C" evidence="9">
    <location>
        <begin position="1004"/>
        <end position="1057"/>
    </location>
</feature>
<reference evidence="10 11" key="1">
    <citation type="journal article" date="2017" name="Curr. Biol.">
        <title>The Evolution of Venom by Co-option of Single-Copy Genes.</title>
        <authorList>
            <person name="Martinson E.O."/>
            <person name="Mrinalini"/>
            <person name="Kelkar Y.D."/>
            <person name="Chang C.H."/>
            <person name="Werren J.H."/>
        </authorList>
    </citation>
    <scope>NUCLEOTIDE SEQUENCE [LARGE SCALE GENOMIC DNA]</scope>
    <source>
        <strain evidence="10 11">Alberta</strain>
        <tissue evidence="10">Whole body</tissue>
    </source>
</reference>
<evidence type="ECO:0000256" key="1">
    <source>
        <dbReference type="ARBA" id="ARBA00004123"/>
    </source>
</evidence>
<dbReference type="Gene3D" id="3.30.70.330">
    <property type="match status" value="1"/>
</dbReference>
<protein>
    <recommendedName>
        <fullName evidence="12">NTF2 domain-containing protein</fullName>
    </recommendedName>
</protein>
<name>A0A232F5J5_9HYME</name>
<dbReference type="InterPro" id="IPR032675">
    <property type="entry name" value="LRR_dom_sf"/>
</dbReference>
<dbReference type="InterPro" id="IPR035979">
    <property type="entry name" value="RBD_domain_sf"/>
</dbReference>
<dbReference type="InterPro" id="IPR005637">
    <property type="entry name" value="TAP_C_dom"/>
</dbReference>
<accession>A0A232F5J5</accession>
<dbReference type="PROSITE" id="PS51281">
    <property type="entry name" value="TAP_C"/>
    <property type="match status" value="1"/>
</dbReference>
<dbReference type="InterPro" id="IPR018222">
    <property type="entry name" value="Nuclear_transport_factor_2_euk"/>
</dbReference>
<dbReference type="InterPro" id="IPR002075">
    <property type="entry name" value="NTF2_dom"/>
</dbReference>
<dbReference type="InterPro" id="IPR009060">
    <property type="entry name" value="UBA-like_sf"/>
</dbReference>
<dbReference type="STRING" id="543379.A0A232F5J5"/>
<evidence type="ECO:0000256" key="7">
    <source>
        <dbReference type="ARBA" id="ARBA00023242"/>
    </source>
</evidence>
<gene>
    <name evidence="10" type="ORF">TSAR_012848</name>
</gene>
<dbReference type="SUPFAM" id="SSF46934">
    <property type="entry name" value="UBA-like"/>
    <property type="match status" value="1"/>
</dbReference>
<feature type="domain" description="NTF2" evidence="8">
    <location>
        <begin position="823"/>
        <end position="970"/>
    </location>
</feature>
<keyword evidence="6" id="KW-0509">mRNA transport</keyword>
<dbReference type="InterPro" id="IPR012677">
    <property type="entry name" value="Nucleotide-bd_a/b_plait_sf"/>
</dbReference>
<evidence type="ECO:0000256" key="4">
    <source>
        <dbReference type="ARBA" id="ARBA00022614"/>
    </source>
</evidence>
<dbReference type="InterPro" id="IPR001611">
    <property type="entry name" value="Leu-rich_rpt"/>
</dbReference>
<comment type="similarity">
    <text evidence="2">Belongs to the NXF family.</text>
</comment>
<dbReference type="InterPro" id="IPR032710">
    <property type="entry name" value="NTF2-like_dom_sf"/>
</dbReference>
<dbReference type="PANTHER" id="PTHR10662">
    <property type="entry name" value="NUCLEAR RNA EXPORT FACTOR"/>
    <property type="match status" value="1"/>
</dbReference>
<keyword evidence="11" id="KW-1185">Reference proteome</keyword>